<evidence type="ECO:0000256" key="2">
    <source>
        <dbReference type="SAM" id="Phobius"/>
    </source>
</evidence>
<accession>J4DQ27</accession>
<organism evidence="3 4">
    <name type="scientific">Theileria orientalis strain Shintoku</name>
    <dbReference type="NCBI Taxonomy" id="869250"/>
    <lineage>
        <taxon>Eukaryota</taxon>
        <taxon>Sar</taxon>
        <taxon>Alveolata</taxon>
        <taxon>Apicomplexa</taxon>
        <taxon>Aconoidasida</taxon>
        <taxon>Piroplasmida</taxon>
        <taxon>Theileriidae</taxon>
        <taxon>Theileria</taxon>
    </lineage>
</organism>
<keyword evidence="2" id="KW-0472">Membrane</keyword>
<keyword evidence="2" id="KW-0812">Transmembrane</keyword>
<evidence type="ECO:0000313" key="3">
    <source>
        <dbReference type="EMBL" id="BAM41724.1"/>
    </source>
</evidence>
<proteinExistence type="predicted"/>
<dbReference type="OMA" id="WLYYEIF"/>
<protein>
    <submittedName>
        <fullName evidence="3">Uncharacterized protein</fullName>
    </submittedName>
</protein>
<feature type="region of interest" description="Disordered" evidence="1">
    <location>
        <begin position="566"/>
        <end position="599"/>
    </location>
</feature>
<evidence type="ECO:0000256" key="1">
    <source>
        <dbReference type="SAM" id="MobiDB-lite"/>
    </source>
</evidence>
<dbReference type="EMBL" id="AP011949">
    <property type="protein sequence ID" value="BAM41724.1"/>
    <property type="molecule type" value="Genomic_DNA"/>
</dbReference>
<evidence type="ECO:0000313" key="4">
    <source>
        <dbReference type="Proteomes" id="UP000003786"/>
    </source>
</evidence>
<keyword evidence="2" id="KW-1133">Transmembrane helix</keyword>
<reference evidence="3 4" key="1">
    <citation type="journal article" date="2012" name="MBio">
        <title>Comparative genome analysis of three eukaryotic parasites with differing abilities to transform leukocytes reveals key mediators of Theileria-induced leukocyte transformation.</title>
        <authorList>
            <person name="Hayashida K."/>
            <person name="Hara Y."/>
            <person name="Abe T."/>
            <person name="Yamasaki C."/>
            <person name="Toyoda A."/>
            <person name="Kosuge T."/>
            <person name="Suzuki Y."/>
            <person name="Sato Y."/>
            <person name="Kawashima S."/>
            <person name="Katayama T."/>
            <person name="Wakaguri H."/>
            <person name="Inoue N."/>
            <person name="Homma K."/>
            <person name="Tada-Umezaki M."/>
            <person name="Yagi Y."/>
            <person name="Fujii Y."/>
            <person name="Habara T."/>
            <person name="Kanehisa M."/>
            <person name="Watanabe H."/>
            <person name="Ito K."/>
            <person name="Gojobori T."/>
            <person name="Sugawara H."/>
            <person name="Imanishi T."/>
            <person name="Weir W."/>
            <person name="Gardner M."/>
            <person name="Pain A."/>
            <person name="Shiels B."/>
            <person name="Hattori M."/>
            <person name="Nene V."/>
            <person name="Sugimoto C."/>
        </authorList>
    </citation>
    <scope>NUCLEOTIDE SEQUENCE [LARGE SCALE GENOMIC DNA]</scope>
    <source>
        <strain evidence="3 4">Shintoku</strain>
    </source>
</reference>
<sequence length="914" mass="105832">MMLDKPKIILLQFLYRTYNIRFIRRFLNNYVLIFPKWMGIKNIHLYLPLLILFVFWLYYEIFYVSPVCAYYSGPDLPSLLNKFKSVGKTYRPTIYLFNSRLQWVFLKLFCKLFHYYNFTKYRISKGSLSLHSIVSKIGIFINLRILKSFLFKKIFTSQPLLSLREVVEGHNGSLVVLDWYLPKWVAPECEECGLFKQEDHLFTHDHTPTVASRVPTPSDSHTTQYTNRAYRSEFTKMETIESVNIPERFDRSYSDGRITGDSSVSDVSSSYFFEQDDLNDIDGHFVKTPEINKLLSDRSSTSMQSIEFDEVNRQNADSSNDNMSSAFCTDDKLENSEDGGSCSGGPNPKIVRGVLVIIGDMNISYRISSTRAGCYCNSEKYVDKKNVCELCNENYKKDYEGYNVEHPGFATLRCLINDALRSGYVCVHLHLNVNMGMASEAFPDATTLRSFPISLYSDVLIDLDCALNKVTDRFPNCNLVTVGIAFGGNILMEYLSLSSQGGTYKVHSGSESDISTYIAPSRDQVPHTASADTFEATSVRATRFQRSLSHVEPALKQFDNVSEMSHNSVATDQNRAVSLSSTSSHRHRSSYRNPQTNPALNKMTTETLVDDHFLMDFNNEDYFTETKIVYPEQSPHLVLDPEKISAAVCINLNLKLSGNVLYNISKRRFRRYDLYKRFCQSSFKEQLSELLSNIHCRRTNGNIQKDCINFNCCHYSKMVSRFGLIKKFFYHIFFIKNKIKPSVDNYSTEKLIAQLHREYRQSYRDLRKEKRDFINYGVMLFDKLGVRSSSDFKISVLMTLKHRFEREGIDNKVKFRQVTEPPIYKRINKKINTSLRLGKSVFSRRPSKLGLNAHRILDYKITKYINSLINSEYTRNLNNIRDNIEYIKVPTLLLYSLDNPMFTLRDIDIFEVIK</sequence>
<keyword evidence="4" id="KW-1185">Reference proteome</keyword>
<dbReference type="AlphaFoldDB" id="J4DQ27"/>
<dbReference type="RefSeq" id="XP_009692025.1">
    <property type="nucleotide sequence ID" value="XM_009693730.1"/>
</dbReference>
<dbReference type="VEuPathDB" id="PiroplasmaDB:TOT_040000105"/>
<dbReference type="Proteomes" id="UP000003786">
    <property type="component" value="Chromosome 4"/>
</dbReference>
<feature type="transmembrane region" description="Helical" evidence="2">
    <location>
        <begin position="43"/>
        <end position="59"/>
    </location>
</feature>
<feature type="compositionally biased region" description="Polar residues" evidence="1">
    <location>
        <begin position="566"/>
        <end position="577"/>
    </location>
</feature>
<dbReference type="GeneID" id="20716204"/>
<gene>
    <name evidence="3" type="ORF">TOT_040000105</name>
</gene>
<dbReference type="eggNOG" id="ENOG502S64I">
    <property type="taxonomic scope" value="Eukaryota"/>
</dbReference>
<name>J4DQ27_THEOR</name>
<dbReference type="OrthoDB" id="361142at2759"/>
<dbReference type="KEGG" id="tot:TOT_040000105"/>